<keyword evidence="2" id="KW-1185">Reference proteome</keyword>
<accession>A0ACC0D2V8</accession>
<organism evidence="1 2">
    <name type="scientific">Hypoxylon rubiginosum</name>
    <dbReference type="NCBI Taxonomy" id="110542"/>
    <lineage>
        <taxon>Eukaryota</taxon>
        <taxon>Fungi</taxon>
        <taxon>Dikarya</taxon>
        <taxon>Ascomycota</taxon>
        <taxon>Pezizomycotina</taxon>
        <taxon>Sordariomycetes</taxon>
        <taxon>Xylariomycetidae</taxon>
        <taxon>Xylariales</taxon>
        <taxon>Hypoxylaceae</taxon>
        <taxon>Hypoxylon</taxon>
    </lineage>
</organism>
<dbReference type="Proteomes" id="UP001497680">
    <property type="component" value="Unassembled WGS sequence"/>
</dbReference>
<name>A0ACC0D2V8_9PEZI</name>
<protein>
    <submittedName>
        <fullName evidence="1">Uncharacterized protein</fullName>
    </submittedName>
</protein>
<sequence length="288" mass="33396">MSAASRAVWWRQIRLFTTLSPSSRQQTTTSLPSLLRSRVPLNRRLQSTKPPNPSSTSTAEAEARKTQRADAILQRTSRWVPSRLRPYLSRLRSAPFSHVAAFLVLHELTAIAPLFGLVYTFYRLDWVPTAWVLGPWAGWAEEGLKRYVRYFRKKGWFGLGEGNEDDGVREGEERLEERLREEVRREEEKERKGQKSGRWFGRWRKQEDTDGDAPENAESKKATAWKKVRQAVTVDHTEKGYRIGVQIAAAYAITKMLLIPRIAFSLWATPWLARGFVAMRRSVWRKRP</sequence>
<evidence type="ECO:0000313" key="2">
    <source>
        <dbReference type="Proteomes" id="UP001497680"/>
    </source>
</evidence>
<gene>
    <name evidence="1" type="ORF">F4821DRAFT_121205</name>
</gene>
<reference evidence="1 2" key="1">
    <citation type="journal article" date="2022" name="New Phytol.">
        <title>Ecological generalism drives hyperdiversity of secondary metabolite gene clusters in xylarialean endophytes.</title>
        <authorList>
            <person name="Franco M.E.E."/>
            <person name="Wisecaver J.H."/>
            <person name="Arnold A.E."/>
            <person name="Ju Y.M."/>
            <person name="Slot J.C."/>
            <person name="Ahrendt S."/>
            <person name="Moore L.P."/>
            <person name="Eastman K.E."/>
            <person name="Scott K."/>
            <person name="Konkel Z."/>
            <person name="Mondo S.J."/>
            <person name="Kuo A."/>
            <person name="Hayes R.D."/>
            <person name="Haridas S."/>
            <person name="Andreopoulos B."/>
            <person name="Riley R."/>
            <person name="LaButti K."/>
            <person name="Pangilinan J."/>
            <person name="Lipzen A."/>
            <person name="Amirebrahimi M."/>
            <person name="Yan J."/>
            <person name="Adam C."/>
            <person name="Keymanesh K."/>
            <person name="Ng V."/>
            <person name="Louie K."/>
            <person name="Northen T."/>
            <person name="Drula E."/>
            <person name="Henrissat B."/>
            <person name="Hsieh H.M."/>
            <person name="Youens-Clark K."/>
            <person name="Lutzoni F."/>
            <person name="Miadlikowska J."/>
            <person name="Eastwood D.C."/>
            <person name="Hamelin R.C."/>
            <person name="Grigoriev I.V."/>
            <person name="U'Ren J.M."/>
        </authorList>
    </citation>
    <scope>NUCLEOTIDE SEQUENCE [LARGE SCALE GENOMIC DNA]</scope>
    <source>
        <strain evidence="1 2">ER1909</strain>
    </source>
</reference>
<proteinExistence type="predicted"/>
<comment type="caution">
    <text evidence="1">The sequence shown here is derived from an EMBL/GenBank/DDBJ whole genome shotgun (WGS) entry which is preliminary data.</text>
</comment>
<evidence type="ECO:0000313" key="1">
    <source>
        <dbReference type="EMBL" id="KAI6086984.1"/>
    </source>
</evidence>
<dbReference type="EMBL" id="MU394311">
    <property type="protein sequence ID" value="KAI6086984.1"/>
    <property type="molecule type" value="Genomic_DNA"/>
</dbReference>